<dbReference type="EMBL" id="JARFYM010000015">
    <property type="protein sequence ID" value="MDL2400958.1"/>
    <property type="molecule type" value="Genomic_DNA"/>
</dbReference>
<sequence length="339" mass="36648">MPGTITVWEKDPAVDRRTTAPIPDVSRLPLGFNFPAAPPFSDDPATAEFRYWNAAATLRRAADFWAASTKPPAEWNGSAVLDVFLDRGEDLQSEYDGQALNFYHGSPAGNTAIVVYSGASPDLLRHELGHAVLDAIRSDLFNRHLVETDAFHESFGDMSAILCALQIPTFCAAVLAETGQNFWTSSILSRIAPQFGAALRMENQDEADADCLRNAWNNHPYSDPAGLMAAGPPETVAANPHSFSRVFTGAFFEILAGMLAIKAGNRPLEPEDLQQVSCDMRDILVEGLREAPFVPGFYASIAAAMVEASLGPGLGRGPAVRDVFQNVFVRRNILPSAIA</sequence>
<dbReference type="Proteomes" id="UP001172645">
    <property type="component" value="Unassembled WGS sequence"/>
</dbReference>
<evidence type="ECO:0000313" key="2">
    <source>
        <dbReference type="Proteomes" id="UP001172645"/>
    </source>
</evidence>
<dbReference type="SUPFAM" id="SSF55486">
    <property type="entry name" value="Metalloproteases ('zincins'), catalytic domain"/>
    <property type="match status" value="1"/>
</dbReference>
<dbReference type="RefSeq" id="WP_285870120.1">
    <property type="nucleotide sequence ID" value="NZ_JARFYM010000015.1"/>
</dbReference>
<keyword evidence="2" id="KW-1185">Reference proteome</keyword>
<organism evidence="1 2">
    <name type="scientific">Rhizobium mayense</name>
    <dbReference type="NCBI Taxonomy" id="1312184"/>
    <lineage>
        <taxon>Bacteria</taxon>
        <taxon>Pseudomonadati</taxon>
        <taxon>Pseudomonadota</taxon>
        <taxon>Alphaproteobacteria</taxon>
        <taxon>Hyphomicrobiales</taxon>
        <taxon>Rhizobiaceae</taxon>
        <taxon>Rhizobium/Agrobacterium group</taxon>
        <taxon>Rhizobium</taxon>
    </lineage>
</organism>
<proteinExistence type="predicted"/>
<evidence type="ECO:0000313" key="1">
    <source>
        <dbReference type="EMBL" id="MDL2400958.1"/>
    </source>
</evidence>
<reference evidence="1" key="1">
    <citation type="submission" date="2023-06" db="EMBL/GenBank/DDBJ databases">
        <title>Phylogenetic Diversity of Rhizobium strains.</title>
        <authorList>
            <person name="Moura F.T."/>
            <person name="Helene L.C.F."/>
            <person name="Hungria M."/>
        </authorList>
    </citation>
    <scope>NUCLEOTIDE SEQUENCE</scope>
    <source>
        <strain evidence="1">CCGE526</strain>
    </source>
</reference>
<accession>A0ABT7K0J1</accession>
<comment type="caution">
    <text evidence="1">The sequence shown here is derived from an EMBL/GenBank/DDBJ whole genome shotgun (WGS) entry which is preliminary data.</text>
</comment>
<gene>
    <name evidence="1" type="ORF">PY649_18795</name>
</gene>
<name>A0ABT7K0J1_9HYPH</name>
<protein>
    <submittedName>
        <fullName evidence="1">Uncharacterized protein</fullName>
    </submittedName>
</protein>